<sequence>MSKDLRQENHELMQKLRLAESMELAYLEEIEHLKEALQAAQLAKDNSARPESSCEELMQLHERLEQADEKIQTLLEKVTESERQRMALQERLTAAELLLEKSVSEVYSFGFMFPFICFTRRFFINFKLNNRCPYISPFQY</sequence>
<reference evidence="4" key="1">
    <citation type="submission" date="2016-06" db="UniProtKB">
        <authorList>
            <consortium name="WormBaseParasite"/>
        </authorList>
    </citation>
    <scope>IDENTIFICATION</scope>
</reference>
<keyword evidence="3" id="KW-1185">Reference proteome</keyword>
<proteinExistence type="predicted"/>
<evidence type="ECO:0000313" key="3">
    <source>
        <dbReference type="Proteomes" id="UP000272942"/>
    </source>
</evidence>
<dbReference type="AlphaFoldDB" id="A0A183BGV5"/>
<keyword evidence="1" id="KW-0175">Coiled coil</keyword>
<dbReference type="EMBL" id="UZAN01078766">
    <property type="protein sequence ID" value="VDP96365.1"/>
    <property type="molecule type" value="Genomic_DNA"/>
</dbReference>
<accession>A0A183BGV5</accession>
<reference evidence="2 3" key="2">
    <citation type="submission" date="2018-11" db="EMBL/GenBank/DDBJ databases">
        <authorList>
            <consortium name="Pathogen Informatics"/>
        </authorList>
    </citation>
    <scope>NUCLEOTIDE SEQUENCE [LARGE SCALE GENOMIC DNA]</scope>
    <source>
        <strain evidence="2 3">Egypt</strain>
    </source>
</reference>
<evidence type="ECO:0000313" key="2">
    <source>
        <dbReference type="EMBL" id="VDP96365.1"/>
    </source>
</evidence>
<protein>
    <submittedName>
        <fullName evidence="4">HAP1 N-terminal domain-containing protein</fullName>
    </submittedName>
</protein>
<evidence type="ECO:0000256" key="1">
    <source>
        <dbReference type="SAM" id="Coils"/>
    </source>
</evidence>
<feature type="coiled-coil region" evidence="1">
    <location>
        <begin position="57"/>
        <end position="98"/>
    </location>
</feature>
<dbReference type="WBParaSite" id="ECPE_0001849001-mRNA-1">
    <property type="protein sequence ID" value="ECPE_0001849001-mRNA-1"/>
    <property type="gene ID" value="ECPE_0001849001"/>
</dbReference>
<gene>
    <name evidence="2" type="ORF">ECPE_LOCUS18440</name>
</gene>
<dbReference type="Proteomes" id="UP000272942">
    <property type="component" value="Unassembled WGS sequence"/>
</dbReference>
<name>A0A183BGV5_9TREM</name>
<organism evidence="4">
    <name type="scientific">Echinostoma caproni</name>
    <dbReference type="NCBI Taxonomy" id="27848"/>
    <lineage>
        <taxon>Eukaryota</taxon>
        <taxon>Metazoa</taxon>
        <taxon>Spiralia</taxon>
        <taxon>Lophotrochozoa</taxon>
        <taxon>Platyhelminthes</taxon>
        <taxon>Trematoda</taxon>
        <taxon>Digenea</taxon>
        <taxon>Plagiorchiida</taxon>
        <taxon>Echinostomata</taxon>
        <taxon>Echinostomatoidea</taxon>
        <taxon>Echinostomatidae</taxon>
        <taxon>Echinostoma</taxon>
    </lineage>
</organism>
<evidence type="ECO:0000313" key="4">
    <source>
        <dbReference type="WBParaSite" id="ECPE_0001849001-mRNA-1"/>
    </source>
</evidence>